<protein>
    <submittedName>
        <fullName evidence="2">Helix-turn-helix domain-containing protein</fullName>
    </submittedName>
</protein>
<organism evidence="2 3">
    <name type="scientific">Undibacterium danionis</name>
    <dbReference type="NCBI Taxonomy" id="1812100"/>
    <lineage>
        <taxon>Bacteria</taxon>
        <taxon>Pseudomonadati</taxon>
        <taxon>Pseudomonadota</taxon>
        <taxon>Betaproteobacteria</taxon>
        <taxon>Burkholderiales</taxon>
        <taxon>Oxalobacteraceae</taxon>
        <taxon>Undibacterium</taxon>
    </lineage>
</organism>
<dbReference type="SUPFAM" id="SSF47413">
    <property type="entry name" value="lambda repressor-like DNA-binding domains"/>
    <property type="match status" value="1"/>
</dbReference>
<proteinExistence type="predicted"/>
<dbReference type="InterPro" id="IPR010982">
    <property type="entry name" value="Lambda_DNA-bd_dom_sf"/>
</dbReference>
<dbReference type="Pfam" id="PF01381">
    <property type="entry name" value="HTH_3"/>
    <property type="match status" value="1"/>
</dbReference>
<keyword evidence="3" id="KW-1185">Reference proteome</keyword>
<feature type="domain" description="HTH cro/C1-type" evidence="1">
    <location>
        <begin position="17"/>
        <end position="72"/>
    </location>
</feature>
<dbReference type="EMBL" id="JBHLXJ010000002">
    <property type="protein sequence ID" value="MFC0348640.1"/>
    <property type="molecule type" value="Genomic_DNA"/>
</dbReference>
<comment type="caution">
    <text evidence="2">The sequence shown here is derived from an EMBL/GenBank/DDBJ whole genome shotgun (WGS) entry which is preliminary data.</text>
</comment>
<name>A0ABV6I9Y2_9BURK</name>
<gene>
    <name evidence="2" type="ORF">ACFFJH_02385</name>
</gene>
<dbReference type="CDD" id="cd00093">
    <property type="entry name" value="HTH_XRE"/>
    <property type="match status" value="1"/>
</dbReference>
<sequence>MKTSSYSPHYVKLRAWLKERRTLSSLTLREVASMIGTHFTSVGKMEQERKKIELVEFVKYCQAMNADPHEGLEIIIQSIAEQKRTTKI</sequence>
<evidence type="ECO:0000259" key="1">
    <source>
        <dbReference type="PROSITE" id="PS50943"/>
    </source>
</evidence>
<accession>A0ABV6I9Y2</accession>
<dbReference type="SMART" id="SM00530">
    <property type="entry name" value="HTH_XRE"/>
    <property type="match status" value="1"/>
</dbReference>
<evidence type="ECO:0000313" key="2">
    <source>
        <dbReference type="EMBL" id="MFC0348640.1"/>
    </source>
</evidence>
<dbReference type="PROSITE" id="PS50943">
    <property type="entry name" value="HTH_CROC1"/>
    <property type="match status" value="1"/>
</dbReference>
<dbReference type="InterPro" id="IPR001387">
    <property type="entry name" value="Cro/C1-type_HTH"/>
</dbReference>
<dbReference type="Gene3D" id="1.10.260.40">
    <property type="entry name" value="lambda repressor-like DNA-binding domains"/>
    <property type="match status" value="1"/>
</dbReference>
<reference evidence="2 3" key="1">
    <citation type="submission" date="2024-09" db="EMBL/GenBank/DDBJ databases">
        <authorList>
            <person name="Sun Q."/>
            <person name="Mori K."/>
        </authorList>
    </citation>
    <scope>NUCLEOTIDE SEQUENCE [LARGE SCALE GENOMIC DNA]</scope>
    <source>
        <strain evidence="2 3">CCM 8677</strain>
    </source>
</reference>
<dbReference type="Proteomes" id="UP001589844">
    <property type="component" value="Unassembled WGS sequence"/>
</dbReference>
<dbReference type="RefSeq" id="WP_390209771.1">
    <property type="nucleotide sequence ID" value="NZ_JBHLXJ010000002.1"/>
</dbReference>
<evidence type="ECO:0000313" key="3">
    <source>
        <dbReference type="Proteomes" id="UP001589844"/>
    </source>
</evidence>